<dbReference type="GO" id="GO:0003723">
    <property type="term" value="F:RNA binding"/>
    <property type="evidence" value="ECO:0007669"/>
    <property type="project" value="UniProtKB-UniRule"/>
</dbReference>
<dbReference type="InterPro" id="IPR038247">
    <property type="entry name" value="Jag_N_dom_sf"/>
</dbReference>
<dbReference type="Gene3D" id="3.30.300.20">
    <property type="match status" value="1"/>
</dbReference>
<comment type="similarity">
    <text evidence="6">Belongs to the KhpB RNA-binding protein family.</text>
</comment>
<comment type="subcellular location">
    <subcellularLocation>
        <location evidence="6">Cytoplasm</location>
    </subcellularLocation>
</comment>
<dbReference type="CDD" id="cd02644">
    <property type="entry name" value="R3H_jag"/>
    <property type="match status" value="1"/>
</dbReference>
<comment type="domain">
    <text evidence="6">Has an N-terminal Jag-N domain and 2 RNA-binding domains (KH and R3H).</text>
</comment>
<dbReference type="InterPro" id="IPR001374">
    <property type="entry name" value="R3H_dom"/>
</dbReference>
<dbReference type="PANTHER" id="PTHR35800:SF1">
    <property type="entry name" value="RNA-BINDING PROTEIN KHPB"/>
    <property type="match status" value="1"/>
</dbReference>
<dbReference type="InterPro" id="IPR038008">
    <property type="entry name" value="Jag_KH"/>
</dbReference>
<dbReference type="Pfam" id="PF01424">
    <property type="entry name" value="R3H"/>
    <property type="match status" value="1"/>
</dbReference>
<dbReference type="SMART" id="SM00393">
    <property type="entry name" value="R3H"/>
    <property type="match status" value="1"/>
</dbReference>
<evidence type="ECO:0000256" key="1">
    <source>
        <dbReference type="ARBA" id="ARBA00022490"/>
    </source>
</evidence>
<evidence type="ECO:0000256" key="5">
    <source>
        <dbReference type="ARBA" id="ARBA00023316"/>
    </source>
</evidence>
<dbReference type="EMBL" id="JACEIQ010000005">
    <property type="protein sequence ID" value="MBA4494111.1"/>
    <property type="molecule type" value="Genomic_DNA"/>
</dbReference>
<dbReference type="CDD" id="cd02414">
    <property type="entry name" value="KH-II_Jag"/>
    <property type="match status" value="1"/>
</dbReference>
<dbReference type="GO" id="GO:0005737">
    <property type="term" value="C:cytoplasm"/>
    <property type="evidence" value="ECO:0007669"/>
    <property type="project" value="UniProtKB-SubCell"/>
</dbReference>
<name>A0A7W1WQP1_9BACL</name>
<dbReference type="InterPro" id="IPR015946">
    <property type="entry name" value="KH_dom-like_a/b"/>
</dbReference>
<dbReference type="Gene3D" id="3.30.30.80">
    <property type="entry name" value="probable RNA-binding protein from clostridium symbiosum atcc 14940"/>
    <property type="match status" value="1"/>
</dbReference>
<evidence type="ECO:0000256" key="3">
    <source>
        <dbReference type="ARBA" id="ARBA00022960"/>
    </source>
</evidence>
<dbReference type="Pfam" id="PF14804">
    <property type="entry name" value="Jag_N"/>
    <property type="match status" value="1"/>
</dbReference>
<keyword evidence="2 6" id="KW-0694">RNA-binding</keyword>
<dbReference type="HAMAP" id="MF_00867">
    <property type="entry name" value="KhpB"/>
    <property type="match status" value="1"/>
</dbReference>
<evidence type="ECO:0000313" key="8">
    <source>
        <dbReference type="EMBL" id="MBA4494111.1"/>
    </source>
</evidence>
<feature type="region of interest" description="Jag_N domain" evidence="6">
    <location>
        <begin position="5"/>
        <end position="55"/>
    </location>
</feature>
<organism evidence="8 9">
    <name type="scientific">Paenactinomyces guangxiensis</name>
    <dbReference type="NCBI Taxonomy" id="1490290"/>
    <lineage>
        <taxon>Bacteria</taxon>
        <taxon>Bacillati</taxon>
        <taxon>Bacillota</taxon>
        <taxon>Bacilli</taxon>
        <taxon>Bacillales</taxon>
        <taxon>Thermoactinomycetaceae</taxon>
        <taxon>Paenactinomyces</taxon>
    </lineage>
</organism>
<dbReference type="SUPFAM" id="SSF82708">
    <property type="entry name" value="R3H domain"/>
    <property type="match status" value="1"/>
</dbReference>
<dbReference type="InterPro" id="IPR039247">
    <property type="entry name" value="KhpB"/>
</dbReference>
<dbReference type="InterPro" id="IPR036867">
    <property type="entry name" value="R3H_dom_sf"/>
</dbReference>
<dbReference type="GO" id="GO:0008360">
    <property type="term" value="P:regulation of cell shape"/>
    <property type="evidence" value="ECO:0007669"/>
    <property type="project" value="UniProtKB-KW"/>
</dbReference>
<keyword evidence="1 6" id="KW-0963">Cytoplasm</keyword>
<evidence type="ECO:0000256" key="6">
    <source>
        <dbReference type="HAMAP-Rule" id="MF_00867"/>
    </source>
</evidence>
<evidence type="ECO:0000313" key="9">
    <source>
        <dbReference type="Proteomes" id="UP000535491"/>
    </source>
</evidence>
<keyword evidence="4 6" id="KW-0143">Chaperone</keyword>
<dbReference type="AlphaFoldDB" id="A0A7W1WQP1"/>
<dbReference type="GO" id="GO:0071555">
    <property type="term" value="P:cell wall organization"/>
    <property type="evidence" value="ECO:0007669"/>
    <property type="project" value="UniProtKB-KW"/>
</dbReference>
<dbReference type="Proteomes" id="UP000535491">
    <property type="component" value="Unassembled WGS sequence"/>
</dbReference>
<gene>
    <name evidence="6" type="primary">khpB</name>
    <name evidence="6" type="synonym">eloR</name>
    <name evidence="8" type="ORF">H1191_07310</name>
</gene>
<dbReference type="Gene3D" id="3.30.1370.50">
    <property type="entry name" value="R3H-like domain"/>
    <property type="match status" value="1"/>
</dbReference>
<feature type="domain" description="R3H" evidence="7">
    <location>
        <begin position="143"/>
        <end position="209"/>
    </location>
</feature>
<dbReference type="PROSITE" id="PS51061">
    <property type="entry name" value="R3H"/>
    <property type="match status" value="1"/>
</dbReference>
<keyword evidence="3 6" id="KW-0133">Cell shape</keyword>
<dbReference type="PANTHER" id="PTHR35800">
    <property type="entry name" value="PROTEIN JAG"/>
    <property type="match status" value="1"/>
</dbReference>
<dbReference type="GO" id="GO:0009252">
    <property type="term" value="P:peptidoglycan biosynthetic process"/>
    <property type="evidence" value="ECO:0007669"/>
    <property type="project" value="UniProtKB-UniRule"/>
</dbReference>
<dbReference type="InterPro" id="IPR032782">
    <property type="entry name" value="KhpB_N"/>
</dbReference>
<dbReference type="Pfam" id="PF13083">
    <property type="entry name" value="KH_KhpA-B"/>
    <property type="match status" value="1"/>
</dbReference>
<sequence>MKKVVVQAKTVEDAVRLACHRLNASRDNVDVHVLEQPKKGFFGLFGMREARVEVERIFDPVEEAVRFLGEVITKMGLSAEIEVESASSSSKPVVLHLKGDKLGILIGRRGQTLESLQYLVNIAANRGVKKQVRFMLDADGYRKRREEALVNLAERLAKQVLRTKKEIVLDPMPPGERRIIHGAIQKEKRLTTHSVGDEPNRRVVISWKD</sequence>
<dbReference type="InterPro" id="IPR034079">
    <property type="entry name" value="R3H_KhpB"/>
</dbReference>
<reference evidence="8 9" key="1">
    <citation type="submission" date="2020-07" db="EMBL/GenBank/DDBJ databases">
        <authorList>
            <person name="Feng H."/>
        </authorList>
    </citation>
    <scope>NUCLEOTIDE SEQUENCE [LARGE SCALE GENOMIC DNA]</scope>
    <source>
        <strain evidence="9">s-10</strain>
    </source>
</reference>
<keyword evidence="9" id="KW-1185">Reference proteome</keyword>
<evidence type="ECO:0000256" key="4">
    <source>
        <dbReference type="ARBA" id="ARBA00023186"/>
    </source>
</evidence>
<dbReference type="NCBIfam" id="NF041568">
    <property type="entry name" value="Jag_EloR"/>
    <property type="match status" value="1"/>
</dbReference>
<comment type="caution">
    <text evidence="8">The sequence shown here is derived from an EMBL/GenBank/DDBJ whole genome shotgun (WGS) entry which is preliminary data.</text>
</comment>
<accession>A0A7W1WQP1</accession>
<comment type="function">
    <text evidence="6">A probable RNA chaperone. Forms a complex with KhpA which binds to cellular RNA and controls its expression. Plays a role in peptidoglycan (PG) homeostasis and cell length regulation.</text>
</comment>
<comment type="subunit">
    <text evidence="6">Forms a complex with KhpA.</text>
</comment>
<proteinExistence type="inferred from homology"/>
<evidence type="ECO:0000259" key="7">
    <source>
        <dbReference type="PROSITE" id="PS51061"/>
    </source>
</evidence>
<protein>
    <recommendedName>
        <fullName evidence="6">RNA-binding protein KhpB</fullName>
    </recommendedName>
    <alternativeName>
        <fullName evidence="6">RNA-binding protein EloR</fullName>
    </alternativeName>
</protein>
<keyword evidence="5 6" id="KW-0961">Cell wall biogenesis/degradation</keyword>
<dbReference type="SMART" id="SM01245">
    <property type="entry name" value="Jag_N"/>
    <property type="match status" value="1"/>
</dbReference>
<evidence type="ECO:0000256" key="2">
    <source>
        <dbReference type="ARBA" id="ARBA00022884"/>
    </source>
</evidence>